<feature type="transmembrane region" description="Helical" evidence="6">
    <location>
        <begin position="176"/>
        <end position="195"/>
    </location>
</feature>
<feature type="transmembrane region" description="Helical" evidence="6">
    <location>
        <begin position="71"/>
        <end position="92"/>
    </location>
</feature>
<dbReference type="PANTHER" id="PTHR30086:SF20">
    <property type="entry name" value="ARGININE EXPORTER PROTEIN ARGO-RELATED"/>
    <property type="match status" value="1"/>
</dbReference>
<comment type="caution">
    <text evidence="7">The sequence shown here is derived from an EMBL/GenBank/DDBJ whole genome shotgun (WGS) entry which is preliminary data.</text>
</comment>
<organism evidence="7 8">
    <name type="scientific">Rhodobacter lacus</name>
    <dbReference type="NCBI Taxonomy" id="1641972"/>
    <lineage>
        <taxon>Bacteria</taxon>
        <taxon>Pseudomonadati</taxon>
        <taxon>Pseudomonadota</taxon>
        <taxon>Alphaproteobacteria</taxon>
        <taxon>Rhodobacterales</taxon>
        <taxon>Rhodobacter group</taxon>
        <taxon>Rhodobacter</taxon>
    </lineage>
</organism>
<dbReference type="InterPro" id="IPR001123">
    <property type="entry name" value="LeuE-type"/>
</dbReference>
<protein>
    <submittedName>
        <fullName evidence="7">LysE family transporter</fullName>
    </submittedName>
</protein>
<comment type="subcellular location">
    <subcellularLocation>
        <location evidence="1">Cell membrane</location>
        <topology evidence="1">Multi-pass membrane protein</topology>
    </subcellularLocation>
</comment>
<dbReference type="RefSeq" id="WP_377390521.1">
    <property type="nucleotide sequence ID" value="NZ_JBHUIX010000011.1"/>
</dbReference>
<keyword evidence="4 6" id="KW-1133">Transmembrane helix</keyword>
<proteinExistence type="predicted"/>
<keyword evidence="8" id="KW-1185">Reference proteome</keyword>
<feature type="transmembrane region" description="Helical" evidence="6">
    <location>
        <begin position="141"/>
        <end position="164"/>
    </location>
</feature>
<dbReference type="Pfam" id="PF01810">
    <property type="entry name" value="LysE"/>
    <property type="match status" value="1"/>
</dbReference>
<evidence type="ECO:0000256" key="6">
    <source>
        <dbReference type="SAM" id="Phobius"/>
    </source>
</evidence>
<reference evidence="8" key="1">
    <citation type="journal article" date="2019" name="Int. J. Syst. Evol. Microbiol.">
        <title>The Global Catalogue of Microorganisms (GCM) 10K type strain sequencing project: providing services to taxonomists for standard genome sequencing and annotation.</title>
        <authorList>
            <consortium name="The Broad Institute Genomics Platform"/>
            <consortium name="The Broad Institute Genome Sequencing Center for Infectious Disease"/>
            <person name="Wu L."/>
            <person name="Ma J."/>
        </authorList>
    </citation>
    <scope>NUCLEOTIDE SEQUENCE [LARGE SCALE GENOMIC DNA]</scope>
    <source>
        <strain evidence="8">CCUG 55131</strain>
    </source>
</reference>
<evidence type="ECO:0000313" key="7">
    <source>
        <dbReference type="EMBL" id="MFD2174760.1"/>
    </source>
</evidence>
<keyword evidence="3 6" id="KW-0812">Transmembrane</keyword>
<evidence type="ECO:0000256" key="2">
    <source>
        <dbReference type="ARBA" id="ARBA00022475"/>
    </source>
</evidence>
<evidence type="ECO:0000256" key="3">
    <source>
        <dbReference type="ARBA" id="ARBA00022692"/>
    </source>
</evidence>
<evidence type="ECO:0000313" key="8">
    <source>
        <dbReference type="Proteomes" id="UP001597413"/>
    </source>
</evidence>
<name>A0ABW5A9Q2_9RHOB</name>
<dbReference type="Proteomes" id="UP001597413">
    <property type="component" value="Unassembled WGS sequence"/>
</dbReference>
<keyword evidence="5 6" id="KW-0472">Membrane</keyword>
<accession>A0ABW5A9Q2</accession>
<feature type="transmembrane region" description="Helical" evidence="6">
    <location>
        <begin position="12"/>
        <end position="33"/>
    </location>
</feature>
<dbReference type="EMBL" id="JBHUIX010000011">
    <property type="protein sequence ID" value="MFD2174760.1"/>
    <property type="molecule type" value="Genomic_DNA"/>
</dbReference>
<feature type="transmembrane region" description="Helical" evidence="6">
    <location>
        <begin position="40"/>
        <end position="65"/>
    </location>
</feature>
<keyword evidence="2" id="KW-1003">Cell membrane</keyword>
<gene>
    <name evidence="7" type="ORF">ACFSM0_11705</name>
</gene>
<evidence type="ECO:0000256" key="1">
    <source>
        <dbReference type="ARBA" id="ARBA00004651"/>
    </source>
</evidence>
<evidence type="ECO:0000256" key="4">
    <source>
        <dbReference type="ARBA" id="ARBA00022989"/>
    </source>
</evidence>
<dbReference type="PANTHER" id="PTHR30086">
    <property type="entry name" value="ARGININE EXPORTER PROTEIN ARGO"/>
    <property type="match status" value="1"/>
</dbReference>
<sequence>MSATFTGLGGVVLVWSAALAIPGPDLLALSLSLSGGRRCAFLAVVGITCGTALWGLACLFGLTVIFATAPWAFVALRCIGAAYLAMLGLNLLRSRGSQDARGSLHDPIRCCFCLGFGANLSNPKTVLFFASLMAGAPGAEAAVVALTTAISALGYGALATAGATQHISEVLARHQITIRRLAGGLFLLLAAMLIAQA</sequence>
<evidence type="ECO:0000256" key="5">
    <source>
        <dbReference type="ARBA" id="ARBA00023136"/>
    </source>
</evidence>